<accession>A0ABT9EMV2</accession>
<dbReference type="InterPro" id="IPR018456">
    <property type="entry name" value="PTR2_symporter_CS"/>
</dbReference>
<dbReference type="EMBL" id="JAUUDS010000007">
    <property type="protein sequence ID" value="MDP1028141.1"/>
    <property type="molecule type" value="Genomic_DNA"/>
</dbReference>
<keyword evidence="4 8" id="KW-0812">Transmembrane</keyword>
<dbReference type="InterPro" id="IPR005279">
    <property type="entry name" value="Dipep/tripep_permease"/>
</dbReference>
<dbReference type="InterPro" id="IPR036259">
    <property type="entry name" value="MFS_trans_sf"/>
</dbReference>
<feature type="transmembrane region" description="Helical" evidence="8">
    <location>
        <begin position="97"/>
        <end position="115"/>
    </location>
</feature>
<gene>
    <name evidence="10" type="ORF">Q5H91_13035</name>
</gene>
<feature type="transmembrane region" description="Helical" evidence="8">
    <location>
        <begin position="167"/>
        <end position="187"/>
    </location>
</feature>
<dbReference type="Gene3D" id="1.20.1250.20">
    <property type="entry name" value="MFS general substrate transporter like domains"/>
    <property type="match status" value="1"/>
</dbReference>
<dbReference type="InterPro" id="IPR020846">
    <property type="entry name" value="MFS_dom"/>
</dbReference>
<reference evidence="10 11" key="1">
    <citation type="submission" date="2023-07" db="EMBL/GenBank/DDBJ databases">
        <authorList>
            <person name="Kim M.K."/>
        </authorList>
    </citation>
    <scope>NUCLEOTIDE SEQUENCE [LARGE SCALE GENOMIC DNA]</scope>
    <source>
        <strain evidence="10 11">KR1UV-12</strain>
    </source>
</reference>
<keyword evidence="6 8" id="KW-1133">Transmembrane helix</keyword>
<evidence type="ECO:0000256" key="4">
    <source>
        <dbReference type="ARBA" id="ARBA00022692"/>
    </source>
</evidence>
<dbReference type="PROSITE" id="PS50850">
    <property type="entry name" value="MFS"/>
    <property type="match status" value="1"/>
</dbReference>
<comment type="subcellular location">
    <subcellularLocation>
        <location evidence="1">Cell membrane</location>
        <topology evidence="1">Multi-pass membrane protein</topology>
    </subcellularLocation>
</comment>
<keyword evidence="7 8" id="KW-0472">Membrane</keyword>
<dbReference type="InterPro" id="IPR050171">
    <property type="entry name" value="MFS_Transporters"/>
</dbReference>
<feature type="transmembrane region" description="Helical" evidence="8">
    <location>
        <begin position="193"/>
        <end position="214"/>
    </location>
</feature>
<dbReference type="PANTHER" id="PTHR23517:SF15">
    <property type="entry name" value="PROTON-DEPENDENT OLIGOPEPTIDE FAMILY TRANSPORT PROTEIN"/>
    <property type="match status" value="1"/>
</dbReference>
<dbReference type="Proteomes" id="UP001230685">
    <property type="component" value="Unassembled WGS sequence"/>
</dbReference>
<keyword evidence="5" id="KW-0571">Peptide transport</keyword>
<dbReference type="CDD" id="cd17346">
    <property type="entry name" value="MFS_DtpA_like"/>
    <property type="match status" value="1"/>
</dbReference>
<dbReference type="PROSITE" id="PS01022">
    <property type="entry name" value="PTR2_1"/>
    <property type="match status" value="1"/>
</dbReference>
<evidence type="ECO:0000256" key="1">
    <source>
        <dbReference type="ARBA" id="ARBA00004651"/>
    </source>
</evidence>
<evidence type="ECO:0000256" key="3">
    <source>
        <dbReference type="ARBA" id="ARBA00022475"/>
    </source>
</evidence>
<feature type="transmembrane region" description="Helical" evidence="8">
    <location>
        <begin position="437"/>
        <end position="459"/>
    </location>
</feature>
<feature type="transmembrane region" description="Helical" evidence="8">
    <location>
        <begin position="135"/>
        <end position="155"/>
    </location>
</feature>
<dbReference type="PANTHER" id="PTHR23517">
    <property type="entry name" value="RESISTANCE PROTEIN MDTM, PUTATIVE-RELATED-RELATED"/>
    <property type="match status" value="1"/>
</dbReference>
<feature type="transmembrane region" description="Helical" evidence="8">
    <location>
        <begin position="479"/>
        <end position="498"/>
    </location>
</feature>
<comment type="caution">
    <text evidence="10">The sequence shown here is derived from an EMBL/GenBank/DDBJ whole genome shotgun (WGS) entry which is preliminary data.</text>
</comment>
<evidence type="ECO:0000313" key="11">
    <source>
        <dbReference type="Proteomes" id="UP001230685"/>
    </source>
</evidence>
<evidence type="ECO:0000256" key="2">
    <source>
        <dbReference type="ARBA" id="ARBA00022448"/>
    </source>
</evidence>
<name>A0ABT9EMV2_9SPHN</name>
<dbReference type="Pfam" id="PF00854">
    <property type="entry name" value="PTR2"/>
    <property type="match status" value="1"/>
</dbReference>
<feature type="transmembrane region" description="Helical" evidence="8">
    <location>
        <begin position="296"/>
        <end position="313"/>
    </location>
</feature>
<feature type="transmembrane region" description="Helical" evidence="8">
    <location>
        <begin position="242"/>
        <end position="259"/>
    </location>
</feature>
<keyword evidence="3" id="KW-1003">Cell membrane</keyword>
<feature type="transmembrane region" description="Helical" evidence="8">
    <location>
        <begin position="67"/>
        <end position="88"/>
    </location>
</feature>
<feature type="transmembrane region" description="Helical" evidence="8">
    <location>
        <begin position="374"/>
        <end position="394"/>
    </location>
</feature>
<evidence type="ECO:0000256" key="7">
    <source>
        <dbReference type="ARBA" id="ARBA00023136"/>
    </source>
</evidence>
<protein>
    <submittedName>
        <fullName evidence="10">Peptide MFS transporter</fullName>
    </submittedName>
</protein>
<feature type="transmembrane region" description="Helical" evidence="8">
    <location>
        <begin position="30"/>
        <end position="55"/>
    </location>
</feature>
<evidence type="ECO:0000256" key="6">
    <source>
        <dbReference type="ARBA" id="ARBA00022989"/>
    </source>
</evidence>
<evidence type="ECO:0000313" key="10">
    <source>
        <dbReference type="EMBL" id="MDP1028141.1"/>
    </source>
</evidence>
<evidence type="ECO:0000259" key="9">
    <source>
        <dbReference type="PROSITE" id="PS50850"/>
    </source>
</evidence>
<feature type="domain" description="Major facilitator superfamily (MFS) profile" evidence="9">
    <location>
        <begin position="29"/>
        <end position="502"/>
    </location>
</feature>
<dbReference type="InterPro" id="IPR000109">
    <property type="entry name" value="POT_fam"/>
</dbReference>
<proteinExistence type="predicted"/>
<keyword evidence="2" id="KW-0813">Transport</keyword>
<feature type="transmembrane region" description="Helical" evidence="8">
    <location>
        <begin position="400"/>
        <end position="425"/>
    </location>
</feature>
<dbReference type="RefSeq" id="WP_305173854.1">
    <property type="nucleotide sequence ID" value="NZ_JAUUDS010000007.1"/>
</dbReference>
<dbReference type="SUPFAM" id="SSF103473">
    <property type="entry name" value="MFS general substrate transporter"/>
    <property type="match status" value="2"/>
</dbReference>
<keyword evidence="5" id="KW-0653">Protein transport</keyword>
<feature type="transmembrane region" description="Helical" evidence="8">
    <location>
        <begin position="265"/>
        <end position="284"/>
    </location>
</feature>
<dbReference type="NCBIfam" id="TIGR00924">
    <property type="entry name" value="yjdL_sub1_fam"/>
    <property type="match status" value="1"/>
</dbReference>
<feature type="transmembrane region" description="Helical" evidence="8">
    <location>
        <begin position="333"/>
        <end position="362"/>
    </location>
</feature>
<sequence length="536" mass="56937">MATVSEGGAAPIRGGVPAHAKMFLGHPRGLFMLFFVEMWERFSFYGMRAILVLYLTKHFLLGEQPAYATYGAYTSLVYITPIIGGYLADKYLGARKAVFAGAIFITLGHLLLALVEGPQGVQGATLSGFHAGLGLIIIGTGFLKGNISVLVGGLYPRDDLRRDGAFSIFYMGINTGAFVGPLIVGALGETVGWAWGFGAAGIGMALGLVVFTLFQRELHGVGEPPAPARLTARTNLGVSTEWLIYLGATAAVLVSWWLVGNQGVVGTMLIVASVVTIGYILMTSFRDLGREDRHRIFAALFLIALCPLFWALFEQTGSSLNIYTDQRVDRSLFGLAIPASVFQSVNPFFIITLAPIFGALWIKLARRGLEPSAPFKFGIGLILIGAGFFVLTWGAPTEGLTPAIIIILLYACHSMAELCFSPVGLSSMTRLSVGSMTGLMMGTWFLSTAAGNFIAGLIAQATGGEGAGPEQVLEVYGRIGWFAIGVGVVVLVIAPFVAKLMHLGTLGDTDDHVLAGERELAEPAAPGPHPELTRKG</sequence>
<evidence type="ECO:0000256" key="5">
    <source>
        <dbReference type="ARBA" id="ARBA00022856"/>
    </source>
</evidence>
<organism evidence="10 11">
    <name type="scientific">Sphingomonas aurea</name>
    <dbReference type="NCBI Taxonomy" id="3063994"/>
    <lineage>
        <taxon>Bacteria</taxon>
        <taxon>Pseudomonadati</taxon>
        <taxon>Pseudomonadota</taxon>
        <taxon>Alphaproteobacteria</taxon>
        <taxon>Sphingomonadales</taxon>
        <taxon>Sphingomonadaceae</taxon>
        <taxon>Sphingomonas</taxon>
    </lineage>
</organism>
<evidence type="ECO:0000256" key="8">
    <source>
        <dbReference type="SAM" id="Phobius"/>
    </source>
</evidence>
<keyword evidence="11" id="KW-1185">Reference proteome</keyword>